<organism evidence="1">
    <name type="scientific">marine metagenome</name>
    <dbReference type="NCBI Taxonomy" id="408172"/>
    <lineage>
        <taxon>unclassified sequences</taxon>
        <taxon>metagenomes</taxon>
        <taxon>ecological metagenomes</taxon>
    </lineage>
</organism>
<protein>
    <recommendedName>
        <fullName evidence="2">Response regulatory domain-containing protein</fullName>
    </recommendedName>
</protein>
<evidence type="ECO:0000313" key="1">
    <source>
        <dbReference type="EMBL" id="SVA62839.1"/>
    </source>
</evidence>
<evidence type="ECO:0008006" key="2">
    <source>
        <dbReference type="Google" id="ProtNLM"/>
    </source>
</evidence>
<dbReference type="EMBL" id="UINC01014795">
    <property type="protein sequence ID" value="SVA62839.1"/>
    <property type="molecule type" value="Genomic_DNA"/>
</dbReference>
<name>A0A381XDL9_9ZZZZ</name>
<reference evidence="1" key="1">
    <citation type="submission" date="2018-05" db="EMBL/GenBank/DDBJ databases">
        <authorList>
            <person name="Lanie J.A."/>
            <person name="Ng W.-L."/>
            <person name="Kazmierczak K.M."/>
            <person name="Andrzejewski T.M."/>
            <person name="Davidsen T.M."/>
            <person name="Wayne K.J."/>
            <person name="Tettelin H."/>
            <person name="Glass J.I."/>
            <person name="Rusch D."/>
            <person name="Podicherti R."/>
            <person name="Tsui H.-C.T."/>
            <person name="Winkler M.E."/>
        </authorList>
    </citation>
    <scope>NUCLEOTIDE SEQUENCE</scope>
</reference>
<dbReference type="SUPFAM" id="SSF52172">
    <property type="entry name" value="CheY-like"/>
    <property type="match status" value="1"/>
</dbReference>
<dbReference type="InterPro" id="IPR011006">
    <property type="entry name" value="CheY-like_superfamily"/>
</dbReference>
<proteinExistence type="predicted"/>
<accession>A0A381XDL9</accession>
<dbReference type="AlphaFoldDB" id="A0A381XDL9"/>
<gene>
    <name evidence="1" type="ORF">METZ01_LOCUS115693</name>
</gene>
<sequence length="165" mass="18338">MTLKRRSTDIEPPEFSTVHRPRVLVEEQDGAIRSSYVNLLRDAGFEAVGCGGPEDQEGARCSLAMGQARCPLVKGQGCDAAERADVIFFSFRLADERNRNILKALKRLNPKTPIVVELPKPQSFRYQDVLRGVHLAYAPVTGHSLTKAILDAWEAPNPILESLRK</sequence>